<feature type="transmembrane region" description="Helical" evidence="6">
    <location>
        <begin position="64"/>
        <end position="87"/>
    </location>
</feature>
<feature type="transmembrane region" description="Helical" evidence="6">
    <location>
        <begin position="210"/>
        <end position="229"/>
    </location>
</feature>
<dbReference type="InterPro" id="IPR001123">
    <property type="entry name" value="LeuE-type"/>
</dbReference>
<protein>
    <submittedName>
        <fullName evidence="7">LysE family transporter</fullName>
    </submittedName>
</protein>
<feature type="transmembrane region" description="Helical" evidence="6">
    <location>
        <begin position="174"/>
        <end position="198"/>
    </location>
</feature>
<evidence type="ECO:0000256" key="4">
    <source>
        <dbReference type="ARBA" id="ARBA00022989"/>
    </source>
</evidence>
<feature type="transmembrane region" description="Helical" evidence="6">
    <location>
        <begin position="20"/>
        <end position="52"/>
    </location>
</feature>
<evidence type="ECO:0000313" key="8">
    <source>
        <dbReference type="Proteomes" id="UP001501495"/>
    </source>
</evidence>
<gene>
    <name evidence="7" type="ORF">GCM10022215_43580</name>
</gene>
<dbReference type="EMBL" id="BAAAZH010000036">
    <property type="protein sequence ID" value="GAA4130149.1"/>
    <property type="molecule type" value="Genomic_DNA"/>
</dbReference>
<keyword evidence="4 6" id="KW-1133">Transmembrane helix</keyword>
<sequence length="231" mass="22759">MTPTVVSAGIRSRGPHGSATLGAVGGVVVSGLLTGWAIAVPVGAVAALIVTLTARTSWRVGAGAALGVASVDAGYAVVAVVAGAWVASLLEPIARELGIVSGLVLLAMAGLAARHAVRDRAATSPADDADRRPMTAGRAYVLFLGITALNPATVVYFAAIVLGNDHLTSGVGQAVVFVMAVAVASGSWQLLLATGGAALGRTITGPRGRLVTGLVSAVVIAALAVRTIVTA</sequence>
<dbReference type="Proteomes" id="UP001501495">
    <property type="component" value="Unassembled WGS sequence"/>
</dbReference>
<evidence type="ECO:0000256" key="6">
    <source>
        <dbReference type="SAM" id="Phobius"/>
    </source>
</evidence>
<organism evidence="7 8">
    <name type="scientific">Nocardioides fonticola</name>
    <dbReference type="NCBI Taxonomy" id="450363"/>
    <lineage>
        <taxon>Bacteria</taxon>
        <taxon>Bacillati</taxon>
        <taxon>Actinomycetota</taxon>
        <taxon>Actinomycetes</taxon>
        <taxon>Propionibacteriales</taxon>
        <taxon>Nocardioidaceae</taxon>
        <taxon>Nocardioides</taxon>
    </lineage>
</organism>
<dbReference type="Pfam" id="PF01810">
    <property type="entry name" value="LysE"/>
    <property type="match status" value="1"/>
</dbReference>
<feature type="transmembrane region" description="Helical" evidence="6">
    <location>
        <begin position="140"/>
        <end position="162"/>
    </location>
</feature>
<evidence type="ECO:0000256" key="1">
    <source>
        <dbReference type="ARBA" id="ARBA00004651"/>
    </source>
</evidence>
<reference evidence="8" key="1">
    <citation type="journal article" date="2019" name="Int. J. Syst. Evol. Microbiol.">
        <title>The Global Catalogue of Microorganisms (GCM) 10K type strain sequencing project: providing services to taxonomists for standard genome sequencing and annotation.</title>
        <authorList>
            <consortium name="The Broad Institute Genomics Platform"/>
            <consortium name="The Broad Institute Genome Sequencing Center for Infectious Disease"/>
            <person name="Wu L."/>
            <person name="Ma J."/>
        </authorList>
    </citation>
    <scope>NUCLEOTIDE SEQUENCE [LARGE SCALE GENOMIC DNA]</scope>
    <source>
        <strain evidence="8">JCM 16703</strain>
    </source>
</reference>
<name>A0ABP7Y3D2_9ACTN</name>
<proteinExistence type="predicted"/>
<comment type="subcellular location">
    <subcellularLocation>
        <location evidence="1">Cell membrane</location>
        <topology evidence="1">Multi-pass membrane protein</topology>
    </subcellularLocation>
</comment>
<keyword evidence="5 6" id="KW-0472">Membrane</keyword>
<evidence type="ECO:0000256" key="5">
    <source>
        <dbReference type="ARBA" id="ARBA00023136"/>
    </source>
</evidence>
<feature type="transmembrane region" description="Helical" evidence="6">
    <location>
        <begin position="93"/>
        <end position="113"/>
    </location>
</feature>
<keyword evidence="8" id="KW-1185">Reference proteome</keyword>
<accession>A0ABP7Y3D2</accession>
<evidence type="ECO:0000256" key="2">
    <source>
        <dbReference type="ARBA" id="ARBA00022475"/>
    </source>
</evidence>
<comment type="caution">
    <text evidence="7">The sequence shown here is derived from an EMBL/GenBank/DDBJ whole genome shotgun (WGS) entry which is preliminary data.</text>
</comment>
<evidence type="ECO:0000313" key="7">
    <source>
        <dbReference type="EMBL" id="GAA4130149.1"/>
    </source>
</evidence>
<keyword evidence="3 6" id="KW-0812">Transmembrane</keyword>
<evidence type="ECO:0000256" key="3">
    <source>
        <dbReference type="ARBA" id="ARBA00022692"/>
    </source>
</evidence>
<keyword evidence="2" id="KW-1003">Cell membrane</keyword>
<dbReference type="RefSeq" id="WP_344735659.1">
    <property type="nucleotide sequence ID" value="NZ_BAAAZH010000036.1"/>
</dbReference>